<keyword evidence="2" id="KW-1185">Reference proteome</keyword>
<dbReference type="AlphaFoldDB" id="A0A5B7GZ22"/>
<gene>
    <name evidence="1" type="ORF">E2C01_057075</name>
</gene>
<dbReference type="EMBL" id="VSRR010020289">
    <property type="protein sequence ID" value="MPC62983.1"/>
    <property type="molecule type" value="Genomic_DNA"/>
</dbReference>
<evidence type="ECO:0000313" key="2">
    <source>
        <dbReference type="Proteomes" id="UP000324222"/>
    </source>
</evidence>
<reference evidence="1 2" key="1">
    <citation type="submission" date="2019-05" db="EMBL/GenBank/DDBJ databases">
        <title>Another draft genome of Portunus trituberculatus and its Hox gene families provides insights of decapod evolution.</title>
        <authorList>
            <person name="Jeong J.-H."/>
            <person name="Song I."/>
            <person name="Kim S."/>
            <person name="Choi T."/>
            <person name="Kim D."/>
            <person name="Ryu S."/>
            <person name="Kim W."/>
        </authorList>
    </citation>
    <scope>NUCLEOTIDE SEQUENCE [LARGE SCALE GENOMIC DNA]</scope>
    <source>
        <tissue evidence="1">Muscle</tissue>
    </source>
</reference>
<sequence>MRGKDTPWPPLCSRRGWRDFTTTLSALWSPCNGMLGQLPVSQHTSLFIWPDTHKPLSRIHISKVLCGVIEEADPDHAPKGHEVRAMSATMAFLRHFSLDQIREHGQWALDRSFVAHYLDHTLEEVPCTSMAGPPSPPGPSSLT</sequence>
<accession>A0A5B7GZ22</accession>
<name>A0A5B7GZ22_PORTR</name>
<comment type="caution">
    <text evidence="1">The sequence shown here is derived from an EMBL/GenBank/DDBJ whole genome shotgun (WGS) entry which is preliminary data.</text>
</comment>
<dbReference type="Proteomes" id="UP000324222">
    <property type="component" value="Unassembled WGS sequence"/>
</dbReference>
<evidence type="ECO:0000313" key="1">
    <source>
        <dbReference type="EMBL" id="MPC62983.1"/>
    </source>
</evidence>
<organism evidence="1 2">
    <name type="scientific">Portunus trituberculatus</name>
    <name type="common">Swimming crab</name>
    <name type="synonym">Neptunus trituberculatus</name>
    <dbReference type="NCBI Taxonomy" id="210409"/>
    <lineage>
        <taxon>Eukaryota</taxon>
        <taxon>Metazoa</taxon>
        <taxon>Ecdysozoa</taxon>
        <taxon>Arthropoda</taxon>
        <taxon>Crustacea</taxon>
        <taxon>Multicrustacea</taxon>
        <taxon>Malacostraca</taxon>
        <taxon>Eumalacostraca</taxon>
        <taxon>Eucarida</taxon>
        <taxon>Decapoda</taxon>
        <taxon>Pleocyemata</taxon>
        <taxon>Brachyura</taxon>
        <taxon>Eubrachyura</taxon>
        <taxon>Portunoidea</taxon>
        <taxon>Portunidae</taxon>
        <taxon>Portuninae</taxon>
        <taxon>Portunus</taxon>
    </lineage>
</organism>
<dbReference type="OrthoDB" id="423559at2759"/>
<proteinExistence type="predicted"/>
<protein>
    <submittedName>
        <fullName evidence="1">Uncharacterized protein</fullName>
    </submittedName>
</protein>